<dbReference type="InterPro" id="IPR036162">
    <property type="entry name" value="Resolvase-like_N_sf"/>
</dbReference>
<organism evidence="2 3">
    <name type="scientific">Rhodococcus zopfii</name>
    <dbReference type="NCBI Taxonomy" id="43772"/>
    <lineage>
        <taxon>Bacteria</taxon>
        <taxon>Bacillati</taxon>
        <taxon>Actinomycetota</taxon>
        <taxon>Actinomycetes</taxon>
        <taxon>Mycobacteriales</taxon>
        <taxon>Nocardiaceae</taxon>
        <taxon>Rhodococcus</taxon>
    </lineage>
</organism>
<dbReference type="Pfam" id="PF00239">
    <property type="entry name" value="Resolvase"/>
    <property type="match status" value="1"/>
</dbReference>
<evidence type="ECO:0000313" key="2">
    <source>
        <dbReference type="EMBL" id="MDV2477418.1"/>
    </source>
</evidence>
<sequence>MSPSRKRSAANYVTANGWTVAEVFTDNDIGASRYSGKDRPAWRKIREILQTGDVLVTWAASRAQRDLNAYMELRGPLRRARSAVVVQRPHVRPQPR</sequence>
<protein>
    <recommendedName>
        <fullName evidence="1">Resolvase/invertase-type recombinase catalytic domain-containing protein</fullName>
    </recommendedName>
</protein>
<gene>
    <name evidence="2" type="ORF">F8M49_22210</name>
</gene>
<dbReference type="SUPFAM" id="SSF53041">
    <property type="entry name" value="Resolvase-like"/>
    <property type="match status" value="1"/>
</dbReference>
<comment type="caution">
    <text evidence="2">The sequence shown here is derived from an EMBL/GenBank/DDBJ whole genome shotgun (WGS) entry which is preliminary data.</text>
</comment>
<proteinExistence type="predicted"/>
<evidence type="ECO:0000313" key="3">
    <source>
        <dbReference type="Proteomes" id="UP001275440"/>
    </source>
</evidence>
<dbReference type="Gene3D" id="3.40.50.1390">
    <property type="entry name" value="Resolvase, N-terminal catalytic domain"/>
    <property type="match status" value="1"/>
</dbReference>
<reference evidence="2 3" key="1">
    <citation type="submission" date="2019-10" db="EMBL/GenBank/DDBJ databases">
        <title>Draft Genome Assembly of Rhodococcus zopfii DSM44189.</title>
        <authorList>
            <person name="Sutton J.M."/>
            <person name="Akob D.M."/>
            <person name="Bushman T.J."/>
        </authorList>
    </citation>
    <scope>NUCLEOTIDE SEQUENCE [LARGE SCALE GENOMIC DNA]</scope>
    <source>
        <strain evidence="2 3">DSM 44189</strain>
    </source>
</reference>
<dbReference type="InterPro" id="IPR006119">
    <property type="entry name" value="Resolv_N"/>
</dbReference>
<feature type="domain" description="Resolvase/invertase-type recombinase catalytic" evidence="1">
    <location>
        <begin position="6"/>
        <end position="88"/>
    </location>
</feature>
<dbReference type="EMBL" id="WBMO01000004">
    <property type="protein sequence ID" value="MDV2477418.1"/>
    <property type="molecule type" value="Genomic_DNA"/>
</dbReference>
<keyword evidence="3" id="KW-1185">Reference proteome</keyword>
<dbReference type="Proteomes" id="UP001275440">
    <property type="component" value="Unassembled WGS sequence"/>
</dbReference>
<name>A0ABU3WTU9_9NOCA</name>
<evidence type="ECO:0000259" key="1">
    <source>
        <dbReference type="Pfam" id="PF00239"/>
    </source>
</evidence>
<accession>A0ABU3WTU9</accession>